<dbReference type="PANTHER" id="PTHR33337:SF40">
    <property type="entry name" value="CENP-V_GFA DOMAIN-CONTAINING PROTEIN-RELATED"/>
    <property type="match status" value="1"/>
</dbReference>
<evidence type="ECO:0000313" key="6">
    <source>
        <dbReference type="EMBL" id="GMG83027.1"/>
    </source>
</evidence>
<evidence type="ECO:0000256" key="3">
    <source>
        <dbReference type="ARBA" id="ARBA00022833"/>
    </source>
</evidence>
<evidence type="ECO:0000259" key="5">
    <source>
        <dbReference type="PROSITE" id="PS51891"/>
    </source>
</evidence>
<evidence type="ECO:0000313" key="7">
    <source>
        <dbReference type="Proteomes" id="UP001239909"/>
    </source>
</evidence>
<dbReference type="Gene3D" id="3.90.1590.10">
    <property type="entry name" value="glutathione-dependent formaldehyde- activating enzyme (gfa)"/>
    <property type="match status" value="1"/>
</dbReference>
<comment type="similarity">
    <text evidence="1">Belongs to the Gfa family.</text>
</comment>
<gene>
    <name evidence="6" type="ORF">LNKW23_22400</name>
</gene>
<dbReference type="PROSITE" id="PS51891">
    <property type="entry name" value="CENP_V_GFA"/>
    <property type="match status" value="1"/>
</dbReference>
<dbReference type="SUPFAM" id="SSF51316">
    <property type="entry name" value="Mss4-like"/>
    <property type="match status" value="1"/>
</dbReference>
<evidence type="ECO:0000256" key="2">
    <source>
        <dbReference type="ARBA" id="ARBA00022723"/>
    </source>
</evidence>
<organism evidence="6 7">
    <name type="scientific">Paralimibaculum aggregatum</name>
    <dbReference type="NCBI Taxonomy" id="3036245"/>
    <lineage>
        <taxon>Bacteria</taxon>
        <taxon>Pseudomonadati</taxon>
        <taxon>Pseudomonadota</taxon>
        <taxon>Alphaproteobacteria</taxon>
        <taxon>Rhodobacterales</taxon>
        <taxon>Paracoccaceae</taxon>
        <taxon>Paralimibaculum</taxon>
    </lineage>
</organism>
<sequence>MGEDRTPEDITRGRCLCGAVRFEYAGRPRWVIHCHCESCRRQCSAPFTTFVGVKDGRWRWTGAEPAVYGSSTGVERLFCGRCGTPMAYRADHWPGEIHLYAAAHEDPDALTPQAHVYHAEKLAWLHLADDLPRHDGPAA</sequence>
<dbReference type="InterPro" id="IPR011057">
    <property type="entry name" value="Mss4-like_sf"/>
</dbReference>
<dbReference type="Proteomes" id="UP001239909">
    <property type="component" value="Unassembled WGS sequence"/>
</dbReference>
<proteinExistence type="inferred from homology"/>
<evidence type="ECO:0000256" key="4">
    <source>
        <dbReference type="ARBA" id="ARBA00023239"/>
    </source>
</evidence>
<keyword evidence="3" id="KW-0862">Zinc</keyword>
<dbReference type="PANTHER" id="PTHR33337">
    <property type="entry name" value="GFA DOMAIN-CONTAINING PROTEIN"/>
    <property type="match status" value="1"/>
</dbReference>
<feature type="domain" description="CENP-V/GFA" evidence="5">
    <location>
        <begin position="11"/>
        <end position="118"/>
    </location>
</feature>
<reference evidence="6 7" key="1">
    <citation type="submission" date="2023-04" db="EMBL/GenBank/DDBJ databases">
        <title>Marinoamorphus aggregata gen. nov., sp. Nov., isolate from tissue of brittle star Ophioplocus japonicus.</title>
        <authorList>
            <person name="Kawano K."/>
            <person name="Sawayama S."/>
            <person name="Nakagawa S."/>
        </authorList>
    </citation>
    <scope>NUCLEOTIDE SEQUENCE [LARGE SCALE GENOMIC DNA]</scope>
    <source>
        <strain evidence="6 7">NKW23</strain>
    </source>
</reference>
<dbReference type="Pfam" id="PF04828">
    <property type="entry name" value="GFA"/>
    <property type="match status" value="1"/>
</dbReference>
<keyword evidence="4" id="KW-0456">Lyase</keyword>
<accession>A0ABQ6LIC4</accession>
<comment type="caution">
    <text evidence="6">The sequence shown here is derived from an EMBL/GenBank/DDBJ whole genome shotgun (WGS) entry which is preliminary data.</text>
</comment>
<dbReference type="EMBL" id="BSYI01000015">
    <property type="protein sequence ID" value="GMG83027.1"/>
    <property type="molecule type" value="Genomic_DNA"/>
</dbReference>
<protein>
    <submittedName>
        <fullName evidence="6">GFA family protein</fullName>
    </submittedName>
</protein>
<keyword evidence="7" id="KW-1185">Reference proteome</keyword>
<evidence type="ECO:0000256" key="1">
    <source>
        <dbReference type="ARBA" id="ARBA00005495"/>
    </source>
</evidence>
<dbReference type="InterPro" id="IPR006913">
    <property type="entry name" value="CENP-V/GFA"/>
</dbReference>
<keyword evidence="2" id="KW-0479">Metal-binding</keyword>
<dbReference type="RefSeq" id="WP_285671821.1">
    <property type="nucleotide sequence ID" value="NZ_BSYI01000015.1"/>
</dbReference>
<name>A0ABQ6LIC4_9RHOB</name>